<comment type="caution">
    <text evidence="1">The sequence shown here is derived from an EMBL/GenBank/DDBJ whole genome shotgun (WGS) entry which is preliminary data.</text>
</comment>
<protein>
    <submittedName>
        <fullName evidence="1">DUF3144 domain-containing protein</fullName>
    </submittedName>
</protein>
<organism evidence="1 2">
    <name type="scientific">Pseudoxanthomonas winnipegensis</name>
    <dbReference type="NCBI Taxonomy" id="2480810"/>
    <lineage>
        <taxon>Bacteria</taxon>
        <taxon>Pseudomonadati</taxon>
        <taxon>Pseudomonadota</taxon>
        <taxon>Gammaproteobacteria</taxon>
        <taxon>Lysobacterales</taxon>
        <taxon>Lysobacteraceae</taxon>
        <taxon>Pseudoxanthomonas</taxon>
    </lineage>
</organism>
<gene>
    <name evidence="1" type="ORF">EA660_18385</name>
</gene>
<evidence type="ECO:0000313" key="2">
    <source>
        <dbReference type="Proteomes" id="UP000292627"/>
    </source>
</evidence>
<dbReference type="Pfam" id="PF11342">
    <property type="entry name" value="DUF3144"/>
    <property type="match status" value="1"/>
</dbReference>
<dbReference type="Gene3D" id="1.10.287.3020">
    <property type="match status" value="1"/>
</dbReference>
<dbReference type="RefSeq" id="WP_130552922.1">
    <property type="nucleotide sequence ID" value="NZ_SHMC01000010.1"/>
</dbReference>
<sequence>MADDTQAPPSIDAPLDPQFFDVVNKFVQLANRQGGIHGSKRTSFAALYGVARYNAHVYLTVEPSPADSRQGFLDYMTGLYRRMLNEHLDILGAERGVDVGASELAAAYAAAQQAEQASRDSQPE</sequence>
<dbReference type="InterPro" id="IPR021490">
    <property type="entry name" value="DUF3144"/>
</dbReference>
<accession>A0A4Q8L4S8</accession>
<evidence type="ECO:0000313" key="1">
    <source>
        <dbReference type="EMBL" id="TAA20356.1"/>
    </source>
</evidence>
<dbReference type="OrthoDB" id="5344355at2"/>
<dbReference type="AlphaFoldDB" id="A0A4Q8L4S8"/>
<dbReference type="EMBL" id="SHMC01000010">
    <property type="protein sequence ID" value="TAA20356.1"/>
    <property type="molecule type" value="Genomic_DNA"/>
</dbReference>
<proteinExistence type="predicted"/>
<reference evidence="1 2" key="1">
    <citation type="submission" date="2019-02" db="EMBL/GenBank/DDBJ databases">
        <title>WGS of Pseudoxanthomonas species novum from clinical isolates.</title>
        <authorList>
            <person name="Bernier A.-M."/>
            <person name="Bernard K."/>
            <person name="Vachon A."/>
        </authorList>
    </citation>
    <scope>NUCLEOTIDE SEQUENCE [LARGE SCALE GENOMIC DNA]</scope>
    <source>
        <strain evidence="1 2">NML171200</strain>
    </source>
</reference>
<name>A0A4Q8L4S8_9GAMM</name>
<dbReference type="Proteomes" id="UP000292627">
    <property type="component" value="Unassembled WGS sequence"/>
</dbReference>